<dbReference type="AlphaFoldDB" id="A0A480A9X2"/>
<dbReference type="Pfam" id="PF01408">
    <property type="entry name" value="GFO_IDH_MocA"/>
    <property type="match status" value="1"/>
</dbReference>
<dbReference type="Proteomes" id="UP000299367">
    <property type="component" value="Unassembled WGS sequence"/>
</dbReference>
<dbReference type="SMART" id="SM00858">
    <property type="entry name" value="SAF"/>
    <property type="match status" value="1"/>
</dbReference>
<gene>
    <name evidence="2" type="ORF">NIES80_14140</name>
</gene>
<dbReference type="Pfam" id="PF08666">
    <property type="entry name" value="SAF"/>
    <property type="match status" value="1"/>
</dbReference>
<dbReference type="OrthoDB" id="9777844at2"/>
<dbReference type="SUPFAM" id="SSF51735">
    <property type="entry name" value="NAD(P)-binding Rossmann-fold domains"/>
    <property type="match status" value="1"/>
</dbReference>
<dbReference type="Gene3D" id="3.40.50.720">
    <property type="entry name" value="NAD(P)-binding Rossmann-like Domain"/>
    <property type="match status" value="1"/>
</dbReference>
<accession>A0A480A9X2</accession>
<sequence length="439" mass="47782">MIIVDKALQARAALGKPVKVAMIGAGFMGRGIANQIINSVPGMELVAISNRHIDTAKRAYLEAGIENIKIIANLADLEDAIAENEYAITEDAMLLCEADGIDAIIEVTGTIEYATHLVMSAIAHQKHIILMNAELDGTIGPILKVHADRAGVILSACDGDQPGVEMNLYRFVKSIGLKPLLCGNIKGLQDPYRNPTTQAGFAQRWGQNPAMVTSFADGTKISFEQAIVANGTGMQVAKRGMLGYDYTGHVDEMTKMYDIDQLQELGGIVDYVVGAKPSPGVFVFATHEDPKQRHYLNLYKLGEGPLYSFYTPYHLCHFEVPLSVARAVLFHDAVLTPIAGPVVDVVTTAKIDLRAGETIDGIGYYMTYGQCENSPIVQQQNLLPMGIAEGCRLKRDIPKDQVLTYDDVELPEGRLCDKLRAEQSVYFAPAAETLLALIK</sequence>
<evidence type="ECO:0000259" key="1">
    <source>
        <dbReference type="SMART" id="SM00858"/>
    </source>
</evidence>
<name>A0A480A9X2_9CYAN</name>
<dbReference type="Pfam" id="PF21135">
    <property type="entry name" value="DRL_cat"/>
    <property type="match status" value="1"/>
</dbReference>
<dbReference type="PANTHER" id="PTHR37850:SF1">
    <property type="entry name" value="SAF DOMAIN PROTEIN"/>
    <property type="match status" value="1"/>
</dbReference>
<evidence type="ECO:0000313" key="3">
    <source>
        <dbReference type="Proteomes" id="UP000299367"/>
    </source>
</evidence>
<dbReference type="InterPro" id="IPR048423">
    <property type="entry name" value="DRL_cat"/>
</dbReference>
<evidence type="ECO:0000313" key="2">
    <source>
        <dbReference type="EMBL" id="GCL41717.1"/>
    </source>
</evidence>
<dbReference type="PANTHER" id="PTHR37850">
    <property type="entry name" value="STRU PROTEIN"/>
    <property type="match status" value="1"/>
</dbReference>
<feature type="domain" description="SAF" evidence="1">
    <location>
        <begin position="344"/>
        <end position="409"/>
    </location>
</feature>
<dbReference type="InterPro" id="IPR000683">
    <property type="entry name" value="Gfo/Idh/MocA-like_OxRdtase_N"/>
</dbReference>
<dbReference type="CDD" id="cd11616">
    <property type="entry name" value="SAF_DH_OX_like"/>
    <property type="match status" value="1"/>
</dbReference>
<dbReference type="InterPro" id="IPR013974">
    <property type="entry name" value="SAF"/>
</dbReference>
<organism evidence="2 3">
    <name type="scientific">Dolichospermum planctonicum</name>
    <dbReference type="NCBI Taxonomy" id="136072"/>
    <lineage>
        <taxon>Bacteria</taxon>
        <taxon>Bacillati</taxon>
        <taxon>Cyanobacteriota</taxon>
        <taxon>Cyanophyceae</taxon>
        <taxon>Nostocales</taxon>
        <taxon>Aphanizomenonaceae</taxon>
        <taxon>Dolichospermum</taxon>
    </lineage>
</organism>
<dbReference type="RefSeq" id="WP_137907419.1">
    <property type="nucleotide sequence ID" value="NZ_BJCF01000011.1"/>
</dbReference>
<dbReference type="EMBL" id="BJCF01000011">
    <property type="protein sequence ID" value="GCL41717.1"/>
    <property type="molecule type" value="Genomic_DNA"/>
</dbReference>
<dbReference type="InterPro" id="IPR036291">
    <property type="entry name" value="NAD(P)-bd_dom_sf"/>
</dbReference>
<protein>
    <submittedName>
        <fullName evidence="2">SAF domain-containing protein</fullName>
    </submittedName>
</protein>
<comment type="caution">
    <text evidence="2">The sequence shown here is derived from an EMBL/GenBank/DDBJ whole genome shotgun (WGS) entry which is preliminary data.</text>
</comment>
<reference evidence="3" key="1">
    <citation type="submission" date="2019-02" db="EMBL/GenBank/DDBJ databases">
        <title>Draft genome sequence of Dolichospermum planctonicum NIES-80.</title>
        <authorList>
            <person name="Yamaguchi H."/>
            <person name="Suzuki S."/>
            <person name="Kawachi M."/>
        </authorList>
    </citation>
    <scope>NUCLEOTIDE SEQUENCE [LARGE SCALE GENOMIC DNA]</scope>
    <source>
        <strain evidence="3">NIES-80</strain>
    </source>
</reference>
<proteinExistence type="predicted"/>
<dbReference type="GO" id="GO:0000166">
    <property type="term" value="F:nucleotide binding"/>
    <property type="evidence" value="ECO:0007669"/>
    <property type="project" value="InterPro"/>
</dbReference>